<dbReference type="OrthoDB" id="9807055at2"/>
<sequence length="190" mass="20782">MRILPYFIIACLLASCGSSKKTTSTDNQRRISVAAADNARTGNSTVSEPSKSSEPKIPKNLSDSKAEQIINTALSYSGVRYKFGGTTTKGMDCSGLLYVSFGEHDVKLPRTSFHMAEEGHRITVKNVEKGDLLFFKTSRGSKRINHVGMVVGTNNDEITFIHASTSRGVIVSSLRDGFWNQAFVKATRIL</sequence>
<keyword evidence="4" id="KW-0788">Thiol protease</keyword>
<dbReference type="InterPro" id="IPR051202">
    <property type="entry name" value="Peptidase_C40"/>
</dbReference>
<comment type="caution">
    <text evidence="7">The sequence shown here is derived from an EMBL/GenBank/DDBJ whole genome shotgun (WGS) entry which is preliminary data.</text>
</comment>
<proteinExistence type="inferred from homology"/>
<dbReference type="PROSITE" id="PS51935">
    <property type="entry name" value="NLPC_P60"/>
    <property type="match status" value="1"/>
</dbReference>
<dbReference type="Pfam" id="PF00877">
    <property type="entry name" value="NLPC_P60"/>
    <property type="match status" value="1"/>
</dbReference>
<evidence type="ECO:0000313" key="8">
    <source>
        <dbReference type="Proteomes" id="UP000092164"/>
    </source>
</evidence>
<dbReference type="InterPro" id="IPR000064">
    <property type="entry name" value="NLP_P60_dom"/>
</dbReference>
<organism evidence="7 8">
    <name type="scientific">Maribacter hydrothermalis</name>
    <dbReference type="NCBI Taxonomy" id="1836467"/>
    <lineage>
        <taxon>Bacteria</taxon>
        <taxon>Pseudomonadati</taxon>
        <taxon>Bacteroidota</taxon>
        <taxon>Flavobacteriia</taxon>
        <taxon>Flavobacteriales</taxon>
        <taxon>Flavobacteriaceae</taxon>
        <taxon>Maribacter</taxon>
    </lineage>
</organism>
<dbReference type="InterPro" id="IPR038765">
    <property type="entry name" value="Papain-like_cys_pep_sf"/>
</dbReference>
<name>A0A1B7YY38_9FLAO</name>
<dbReference type="STRING" id="1836467.BTR34_05925"/>
<dbReference type="Gene3D" id="3.90.1720.10">
    <property type="entry name" value="endopeptidase domain like (from Nostoc punctiforme)"/>
    <property type="match status" value="1"/>
</dbReference>
<dbReference type="GO" id="GO:0006508">
    <property type="term" value="P:proteolysis"/>
    <property type="evidence" value="ECO:0007669"/>
    <property type="project" value="UniProtKB-KW"/>
</dbReference>
<evidence type="ECO:0000256" key="5">
    <source>
        <dbReference type="SAM" id="MobiDB-lite"/>
    </source>
</evidence>
<evidence type="ECO:0000256" key="1">
    <source>
        <dbReference type="ARBA" id="ARBA00007074"/>
    </source>
</evidence>
<reference evidence="8" key="1">
    <citation type="submission" date="2016-06" db="EMBL/GenBank/DDBJ databases">
        <authorList>
            <person name="Zhan P."/>
        </authorList>
    </citation>
    <scope>NUCLEOTIDE SEQUENCE [LARGE SCALE GENOMIC DNA]</scope>
    <source>
        <strain evidence="8">T28</strain>
    </source>
</reference>
<dbReference type="AlphaFoldDB" id="A0A1B7YY38"/>
<evidence type="ECO:0000259" key="6">
    <source>
        <dbReference type="PROSITE" id="PS51935"/>
    </source>
</evidence>
<gene>
    <name evidence="7" type="ORF">A9200_12155</name>
</gene>
<keyword evidence="3 7" id="KW-0378">Hydrolase</keyword>
<evidence type="ECO:0000256" key="4">
    <source>
        <dbReference type="ARBA" id="ARBA00022807"/>
    </source>
</evidence>
<dbReference type="SUPFAM" id="SSF54001">
    <property type="entry name" value="Cysteine proteinases"/>
    <property type="match status" value="1"/>
</dbReference>
<dbReference type="KEGG" id="mart:BTR34_05925"/>
<evidence type="ECO:0000313" key="7">
    <source>
        <dbReference type="EMBL" id="OBR35314.1"/>
    </source>
</evidence>
<protein>
    <submittedName>
        <fullName evidence="7">Hydrolase</fullName>
    </submittedName>
</protein>
<feature type="domain" description="NlpC/P60" evidence="6">
    <location>
        <begin position="63"/>
        <end position="190"/>
    </location>
</feature>
<evidence type="ECO:0000256" key="2">
    <source>
        <dbReference type="ARBA" id="ARBA00022670"/>
    </source>
</evidence>
<accession>A0A1B7YY38</accession>
<keyword evidence="8" id="KW-1185">Reference proteome</keyword>
<dbReference type="Proteomes" id="UP000092164">
    <property type="component" value="Unassembled WGS sequence"/>
</dbReference>
<keyword evidence="2" id="KW-0645">Protease</keyword>
<comment type="similarity">
    <text evidence="1">Belongs to the peptidase C40 family.</text>
</comment>
<dbReference type="RefSeq" id="WP_068487389.1">
    <property type="nucleotide sequence ID" value="NZ_CP018760.1"/>
</dbReference>
<dbReference type="PANTHER" id="PTHR47053">
    <property type="entry name" value="MUREIN DD-ENDOPEPTIDASE MEPH-RELATED"/>
    <property type="match status" value="1"/>
</dbReference>
<dbReference type="PANTHER" id="PTHR47053:SF1">
    <property type="entry name" value="MUREIN DD-ENDOPEPTIDASE MEPH-RELATED"/>
    <property type="match status" value="1"/>
</dbReference>
<feature type="compositionally biased region" description="Basic and acidic residues" evidence="5">
    <location>
        <begin position="51"/>
        <end position="62"/>
    </location>
</feature>
<dbReference type="EMBL" id="LZFP01000052">
    <property type="protein sequence ID" value="OBR35314.1"/>
    <property type="molecule type" value="Genomic_DNA"/>
</dbReference>
<dbReference type="PROSITE" id="PS51257">
    <property type="entry name" value="PROKAR_LIPOPROTEIN"/>
    <property type="match status" value="1"/>
</dbReference>
<feature type="region of interest" description="Disordered" evidence="5">
    <location>
        <begin position="35"/>
        <end position="62"/>
    </location>
</feature>
<evidence type="ECO:0000256" key="3">
    <source>
        <dbReference type="ARBA" id="ARBA00022801"/>
    </source>
</evidence>
<dbReference type="GO" id="GO:0008234">
    <property type="term" value="F:cysteine-type peptidase activity"/>
    <property type="evidence" value="ECO:0007669"/>
    <property type="project" value="UniProtKB-KW"/>
</dbReference>